<dbReference type="InterPro" id="IPR029058">
    <property type="entry name" value="AB_hydrolase_fold"/>
</dbReference>
<dbReference type="SUPFAM" id="SSF53474">
    <property type="entry name" value="alpha/beta-Hydrolases"/>
    <property type="match status" value="1"/>
</dbReference>
<dbReference type="SUPFAM" id="SSF54427">
    <property type="entry name" value="NTF2-like"/>
    <property type="match status" value="1"/>
</dbReference>
<dbReference type="GO" id="GO:0016787">
    <property type="term" value="F:hydrolase activity"/>
    <property type="evidence" value="ECO:0007669"/>
    <property type="project" value="UniProtKB-KW"/>
</dbReference>
<dbReference type="AlphaFoldDB" id="A0AAX2RSX5"/>
<organism evidence="2 3">
    <name type="scientific">Burkholderia cepacia</name>
    <name type="common">Pseudomonas cepacia</name>
    <dbReference type="NCBI Taxonomy" id="292"/>
    <lineage>
        <taxon>Bacteria</taxon>
        <taxon>Pseudomonadati</taxon>
        <taxon>Pseudomonadota</taxon>
        <taxon>Betaproteobacteria</taxon>
        <taxon>Burkholderiales</taxon>
        <taxon>Burkholderiaceae</taxon>
        <taxon>Burkholderia</taxon>
        <taxon>Burkholderia cepacia complex</taxon>
    </lineage>
</organism>
<dbReference type="InterPro" id="IPR051049">
    <property type="entry name" value="Dienelactone_hydrolase-like"/>
</dbReference>
<feature type="domain" description="Dienelactone hydrolase" evidence="1">
    <location>
        <begin position="14"/>
        <end position="227"/>
    </location>
</feature>
<dbReference type="Gene3D" id="3.40.50.1820">
    <property type="entry name" value="alpha/beta hydrolase"/>
    <property type="match status" value="1"/>
</dbReference>
<proteinExistence type="predicted"/>
<dbReference type="EMBL" id="SNSQ01000005">
    <property type="protein sequence ID" value="TEU52309.1"/>
    <property type="molecule type" value="Genomic_DNA"/>
</dbReference>
<dbReference type="Pfam" id="PF01738">
    <property type="entry name" value="DLH"/>
    <property type="match status" value="1"/>
</dbReference>
<dbReference type="InterPro" id="IPR002925">
    <property type="entry name" value="Dienelactn_hydro"/>
</dbReference>
<dbReference type="InterPro" id="IPR032710">
    <property type="entry name" value="NTF2-like_dom_sf"/>
</dbReference>
<gene>
    <name evidence="2" type="ORF">E3D37_06565</name>
</gene>
<dbReference type="RefSeq" id="WP_091919498.1">
    <property type="nucleotide sequence ID" value="NZ_CADEUW010000001.1"/>
</dbReference>
<dbReference type="Proteomes" id="UP000298234">
    <property type="component" value="Unassembled WGS sequence"/>
</dbReference>
<reference evidence="2 3" key="1">
    <citation type="submission" date="2019-03" db="EMBL/GenBank/DDBJ databases">
        <title>Burkholderia cepacia outbreak.</title>
        <authorList>
            <person name="Farzana R."/>
            <person name="Walsh T.R."/>
        </authorList>
    </citation>
    <scope>NUCLEOTIDE SEQUENCE [LARGE SCALE GENOMIC DNA]</scope>
    <source>
        <strain evidence="3">d13</strain>
    </source>
</reference>
<evidence type="ECO:0000259" key="1">
    <source>
        <dbReference type="Pfam" id="PF01738"/>
    </source>
</evidence>
<evidence type="ECO:0000313" key="2">
    <source>
        <dbReference type="EMBL" id="TEU52309.1"/>
    </source>
</evidence>
<protein>
    <submittedName>
        <fullName evidence="2">Dienelactone hydrolase family protein</fullName>
    </submittedName>
</protein>
<comment type="caution">
    <text evidence="2">The sequence shown here is derived from an EMBL/GenBank/DDBJ whole genome shotgun (WGS) entry which is preliminary data.</text>
</comment>
<dbReference type="PANTHER" id="PTHR46623">
    <property type="entry name" value="CARBOXYMETHYLENEBUTENOLIDASE-RELATED"/>
    <property type="match status" value="1"/>
</dbReference>
<dbReference type="PANTHER" id="PTHR46623:SF6">
    <property type="entry name" value="ALPHA_BETA-HYDROLASES SUPERFAMILY PROTEIN"/>
    <property type="match status" value="1"/>
</dbReference>
<keyword evidence="2" id="KW-0378">Hydrolase</keyword>
<sequence>MTKHIRIVRGDTAFDAYLALPEAGRGPVIVLLQEIFGVNAEIREVADLYAAEGYVVIAPDLFHPFGSNIELGYGEADHAKAFDYYTRLDVAGAVDDIRATVAHARTLPESTGRVGVLGFCLGGKLAWLAAAQGDVDCAVGYYGVGIEQSLELAERIACPLALHFGADDPLNPPETVTAIRAALDGKPNAKLYVYEGAGHAFSRNGPTFVKAAAMSAHTRSLAVFRKVLGPDYDLGALADHHFHLEFAARDPEETMRTMVPEPYVNHVPTMTGGTGYTELKRFYTHHFVHNNPADMAMAPISRVVGVDRMVDEFILTFTHDREIDWLLPGVAPTGKRVEIPMVVVVAFRGPKLYNEHIYWDQASVLVQLGLLDPHGLPVAGVDVARKLRDETLPSNTLMARWRESEPARSGYDIVIGKKRRV</sequence>
<evidence type="ECO:0000313" key="3">
    <source>
        <dbReference type="Proteomes" id="UP000298234"/>
    </source>
</evidence>
<accession>A0AAX2RSX5</accession>
<dbReference type="Gene3D" id="3.10.450.50">
    <property type="match status" value="1"/>
</dbReference>
<name>A0AAX2RSX5_BURCE</name>